<dbReference type="AlphaFoldDB" id="A0A7I8JR53"/>
<protein>
    <submittedName>
        <fullName evidence="2">Uncharacterized protein</fullName>
    </submittedName>
</protein>
<accession>A0A7I8JR53</accession>
<dbReference type="EMBL" id="CACRZD030000017">
    <property type="protein sequence ID" value="CAA6672648.1"/>
    <property type="molecule type" value="Genomic_DNA"/>
</dbReference>
<keyword evidence="1" id="KW-0472">Membrane</keyword>
<keyword evidence="1" id="KW-1133">Transmembrane helix</keyword>
<evidence type="ECO:0000256" key="1">
    <source>
        <dbReference type="SAM" id="Phobius"/>
    </source>
</evidence>
<proteinExistence type="predicted"/>
<feature type="transmembrane region" description="Helical" evidence="1">
    <location>
        <begin position="20"/>
        <end position="41"/>
    </location>
</feature>
<gene>
    <name evidence="2" type="ORF">SI7747_17019064</name>
</gene>
<sequence length="70" mass="7760">MIEKSHLVHEVERSCCMHLVPLTKILLVPLVAVLFLSRSFCPMHSAGMPSHSKRCLPRVTLEDGHSAAIV</sequence>
<name>A0A7I8JR53_SPIIN</name>
<evidence type="ECO:0000313" key="2">
    <source>
        <dbReference type="EMBL" id="CAA2633572.1"/>
    </source>
</evidence>
<evidence type="ECO:0000313" key="3">
    <source>
        <dbReference type="Proteomes" id="UP001189122"/>
    </source>
</evidence>
<organism evidence="2">
    <name type="scientific">Spirodela intermedia</name>
    <name type="common">Intermediate duckweed</name>
    <dbReference type="NCBI Taxonomy" id="51605"/>
    <lineage>
        <taxon>Eukaryota</taxon>
        <taxon>Viridiplantae</taxon>
        <taxon>Streptophyta</taxon>
        <taxon>Embryophyta</taxon>
        <taxon>Tracheophyta</taxon>
        <taxon>Spermatophyta</taxon>
        <taxon>Magnoliopsida</taxon>
        <taxon>Liliopsida</taxon>
        <taxon>Araceae</taxon>
        <taxon>Lemnoideae</taxon>
        <taxon>Spirodela</taxon>
    </lineage>
</organism>
<reference evidence="2 3" key="1">
    <citation type="submission" date="2019-12" db="EMBL/GenBank/DDBJ databases">
        <authorList>
            <person name="Scholz U."/>
            <person name="Mascher M."/>
            <person name="Fiebig A."/>
        </authorList>
    </citation>
    <scope>NUCLEOTIDE SEQUENCE</scope>
</reference>
<dbReference type="Proteomes" id="UP001189122">
    <property type="component" value="Unassembled WGS sequence"/>
</dbReference>
<keyword evidence="3" id="KW-1185">Reference proteome</keyword>
<keyword evidence="1" id="KW-0812">Transmembrane</keyword>
<dbReference type="EMBL" id="LR743604">
    <property type="protein sequence ID" value="CAA2633572.1"/>
    <property type="molecule type" value="Genomic_DNA"/>
</dbReference>